<evidence type="ECO:0000256" key="1">
    <source>
        <dbReference type="ARBA" id="ARBA00023015"/>
    </source>
</evidence>
<dbReference type="PROSITE" id="PS50995">
    <property type="entry name" value="HTH_MARR_2"/>
    <property type="match status" value="1"/>
</dbReference>
<dbReference type="RefSeq" id="WP_169726513.1">
    <property type="nucleotide sequence ID" value="NZ_BSPR01000008.1"/>
</dbReference>
<evidence type="ECO:0000256" key="2">
    <source>
        <dbReference type="ARBA" id="ARBA00023125"/>
    </source>
</evidence>
<keyword evidence="5" id="KW-1185">Reference proteome</keyword>
<dbReference type="EMBL" id="CP015118">
    <property type="protein sequence ID" value="ARN19738.1"/>
    <property type="molecule type" value="Genomic_DNA"/>
</dbReference>
<dbReference type="PRINTS" id="PR00598">
    <property type="entry name" value="HTHMARR"/>
</dbReference>
<name>A0A1W6L6H6_9BURK</name>
<evidence type="ECO:0000313" key="5">
    <source>
        <dbReference type="Proteomes" id="UP000193427"/>
    </source>
</evidence>
<keyword evidence="3" id="KW-0804">Transcription</keyword>
<dbReference type="Gene3D" id="1.10.10.10">
    <property type="entry name" value="Winged helix-like DNA-binding domain superfamily/Winged helix DNA-binding domain"/>
    <property type="match status" value="1"/>
</dbReference>
<reference evidence="4 5" key="1">
    <citation type="submission" date="2016-04" db="EMBL/GenBank/DDBJ databases">
        <title>Complete genome sequence of natural rubber-degrading, novel Gram-negative bacterium, Rhizobacter gummiphilus strain NS21.</title>
        <authorList>
            <person name="Tabata M."/>
            <person name="Kasai D."/>
            <person name="Fukuda M."/>
        </authorList>
    </citation>
    <scope>NUCLEOTIDE SEQUENCE [LARGE SCALE GENOMIC DNA]</scope>
    <source>
        <strain evidence="4 5">NS21</strain>
    </source>
</reference>
<gene>
    <name evidence="4" type="ORF">A4W93_07330</name>
</gene>
<proteinExistence type="predicted"/>
<dbReference type="InterPro" id="IPR023187">
    <property type="entry name" value="Tscrpt_reg_MarR-type_CS"/>
</dbReference>
<dbReference type="SUPFAM" id="SSF46785">
    <property type="entry name" value="Winged helix' DNA-binding domain"/>
    <property type="match status" value="1"/>
</dbReference>
<protein>
    <submittedName>
        <fullName evidence="4">MarR family transcriptional regulator</fullName>
    </submittedName>
</protein>
<dbReference type="STRING" id="946333.A4W93_07330"/>
<sequence>MTRTTARTLRETSLMTITSSLGVVERAYRAVADQAVSHVGVSQSMAWPLVMIGRHGDGMRQGVLADILNIEGPSLARSMDQLVQAGLVDRREDPTDRRAKTLHLTAAGRAACEQLETSLNAVRTEVFAGVPDDDIAAFLRVFTTLRERLGLLPVEVAPPAVGRKPPVKRP</sequence>
<dbReference type="Pfam" id="PF12802">
    <property type="entry name" value="MarR_2"/>
    <property type="match status" value="1"/>
</dbReference>
<evidence type="ECO:0000256" key="3">
    <source>
        <dbReference type="ARBA" id="ARBA00023163"/>
    </source>
</evidence>
<dbReference type="KEGG" id="rgu:A4W93_07330"/>
<dbReference type="InterPro" id="IPR000835">
    <property type="entry name" value="HTH_MarR-typ"/>
</dbReference>
<dbReference type="PANTHER" id="PTHR42756:SF1">
    <property type="entry name" value="TRANSCRIPTIONAL REPRESSOR OF EMRAB OPERON"/>
    <property type="match status" value="1"/>
</dbReference>
<organism evidence="4 5">
    <name type="scientific">Piscinibacter gummiphilus</name>
    <dbReference type="NCBI Taxonomy" id="946333"/>
    <lineage>
        <taxon>Bacteria</taxon>
        <taxon>Pseudomonadati</taxon>
        <taxon>Pseudomonadota</taxon>
        <taxon>Betaproteobacteria</taxon>
        <taxon>Burkholderiales</taxon>
        <taxon>Sphaerotilaceae</taxon>
        <taxon>Piscinibacter</taxon>
    </lineage>
</organism>
<dbReference type="GO" id="GO:0003700">
    <property type="term" value="F:DNA-binding transcription factor activity"/>
    <property type="evidence" value="ECO:0007669"/>
    <property type="project" value="InterPro"/>
</dbReference>
<keyword evidence="2" id="KW-0238">DNA-binding</keyword>
<keyword evidence="1" id="KW-0805">Transcription regulation</keyword>
<dbReference type="InterPro" id="IPR036388">
    <property type="entry name" value="WH-like_DNA-bd_sf"/>
</dbReference>
<dbReference type="PROSITE" id="PS01117">
    <property type="entry name" value="HTH_MARR_1"/>
    <property type="match status" value="1"/>
</dbReference>
<evidence type="ECO:0000313" key="4">
    <source>
        <dbReference type="EMBL" id="ARN19738.1"/>
    </source>
</evidence>
<dbReference type="InterPro" id="IPR036390">
    <property type="entry name" value="WH_DNA-bd_sf"/>
</dbReference>
<dbReference type="PANTHER" id="PTHR42756">
    <property type="entry name" value="TRANSCRIPTIONAL REGULATOR, MARR"/>
    <property type="match status" value="1"/>
</dbReference>
<dbReference type="GO" id="GO:0003677">
    <property type="term" value="F:DNA binding"/>
    <property type="evidence" value="ECO:0007669"/>
    <property type="project" value="UniProtKB-KW"/>
</dbReference>
<dbReference type="Proteomes" id="UP000193427">
    <property type="component" value="Chromosome"/>
</dbReference>
<dbReference type="SMART" id="SM00347">
    <property type="entry name" value="HTH_MARR"/>
    <property type="match status" value="1"/>
</dbReference>
<dbReference type="AlphaFoldDB" id="A0A1W6L6H6"/>
<accession>A0A1W6L6H6</accession>